<dbReference type="Gene3D" id="3.40.630.30">
    <property type="match status" value="1"/>
</dbReference>
<dbReference type="SUPFAM" id="SSF55729">
    <property type="entry name" value="Acyl-CoA N-acyltransferases (Nat)"/>
    <property type="match status" value="1"/>
</dbReference>
<dbReference type="AlphaFoldDB" id="A0A9E6UP04"/>
<dbReference type="PROSITE" id="PS51186">
    <property type="entry name" value="GNAT"/>
    <property type="match status" value="1"/>
</dbReference>
<dbReference type="PANTHER" id="PTHR43877">
    <property type="entry name" value="AMINOALKYLPHOSPHONATE N-ACETYLTRANSFERASE-RELATED-RELATED"/>
    <property type="match status" value="1"/>
</dbReference>
<protein>
    <submittedName>
        <fullName evidence="5">GNAT family N-acetyltransferase</fullName>
        <ecNumber evidence="5">2.3.1.-</ecNumber>
    </submittedName>
</protein>
<dbReference type="GO" id="GO:0016747">
    <property type="term" value="F:acyltransferase activity, transferring groups other than amino-acyl groups"/>
    <property type="evidence" value="ECO:0007669"/>
    <property type="project" value="InterPro"/>
</dbReference>
<evidence type="ECO:0000256" key="2">
    <source>
        <dbReference type="ARBA" id="ARBA00023315"/>
    </source>
</evidence>
<name>A0A9E6UP04_9HYPH</name>
<evidence type="ECO:0000256" key="3">
    <source>
        <dbReference type="SAM" id="MobiDB-lite"/>
    </source>
</evidence>
<keyword evidence="1 5" id="KW-0808">Transferase</keyword>
<reference evidence="5" key="1">
    <citation type="submission" date="2021-08" db="EMBL/GenBank/DDBJ databases">
        <authorList>
            <person name="Zhang H."/>
            <person name="Xu M."/>
            <person name="Yu Z."/>
            <person name="Yang L."/>
            <person name="Cai Y."/>
        </authorList>
    </citation>
    <scope>NUCLEOTIDE SEQUENCE</scope>
    <source>
        <strain evidence="5">CHL1</strain>
    </source>
</reference>
<gene>
    <name evidence="5" type="ORF">K6K41_20565</name>
</gene>
<dbReference type="EMBL" id="CP081869">
    <property type="protein sequence ID" value="QZN99194.1"/>
    <property type="molecule type" value="Genomic_DNA"/>
</dbReference>
<dbReference type="EC" id="2.3.1.-" evidence="5"/>
<keyword evidence="2 5" id="KW-0012">Acyltransferase</keyword>
<dbReference type="KEGG" id="cmet:K6K41_20565"/>
<dbReference type="Proteomes" id="UP000825701">
    <property type="component" value="Chromosome"/>
</dbReference>
<evidence type="ECO:0000313" key="5">
    <source>
        <dbReference type="EMBL" id="QZN99194.1"/>
    </source>
</evidence>
<sequence length="176" mass="18397">MTPEFLIREATDDDGEALAALLAREWAAYGATLSQAENKMLAQPASAFADAGGRLWLVTRDGDVAGSLGVAPAARPGEFELRLLCLETSARGQGLAAALVVGADAFAAASGAARLDAWVDERLADGVACLERQGFVRDPGVRRRGDDERALDAHYSREVASEISSQPSEDRPAAGG</sequence>
<evidence type="ECO:0000256" key="1">
    <source>
        <dbReference type="ARBA" id="ARBA00022679"/>
    </source>
</evidence>
<feature type="region of interest" description="Disordered" evidence="3">
    <location>
        <begin position="155"/>
        <end position="176"/>
    </location>
</feature>
<dbReference type="InterPro" id="IPR000182">
    <property type="entry name" value="GNAT_dom"/>
</dbReference>
<evidence type="ECO:0000259" key="4">
    <source>
        <dbReference type="PROSITE" id="PS51186"/>
    </source>
</evidence>
<dbReference type="InterPro" id="IPR016181">
    <property type="entry name" value="Acyl_CoA_acyltransferase"/>
</dbReference>
<accession>A0A9E6UP04</accession>
<dbReference type="Pfam" id="PF00583">
    <property type="entry name" value="Acetyltransf_1"/>
    <property type="match status" value="1"/>
</dbReference>
<organism evidence="5 6">
    <name type="scientific">Chenggangzhangella methanolivorans</name>
    <dbReference type="NCBI Taxonomy" id="1437009"/>
    <lineage>
        <taxon>Bacteria</taxon>
        <taxon>Pseudomonadati</taxon>
        <taxon>Pseudomonadota</taxon>
        <taxon>Alphaproteobacteria</taxon>
        <taxon>Hyphomicrobiales</taxon>
        <taxon>Methylopilaceae</taxon>
        <taxon>Chenggangzhangella</taxon>
    </lineage>
</organism>
<keyword evidence="6" id="KW-1185">Reference proteome</keyword>
<dbReference type="InterPro" id="IPR050832">
    <property type="entry name" value="Bact_Acetyltransf"/>
</dbReference>
<feature type="domain" description="N-acetyltransferase" evidence="4">
    <location>
        <begin position="5"/>
        <end position="158"/>
    </location>
</feature>
<evidence type="ECO:0000313" key="6">
    <source>
        <dbReference type="Proteomes" id="UP000825701"/>
    </source>
</evidence>
<dbReference type="RefSeq" id="WP_261402235.1">
    <property type="nucleotide sequence ID" value="NZ_CP081869.1"/>
</dbReference>
<proteinExistence type="predicted"/>